<dbReference type="InterPro" id="IPR011990">
    <property type="entry name" value="TPR-like_helical_dom_sf"/>
</dbReference>
<organism evidence="1 2">
    <name type="scientific">Allorhodopirellula solitaria</name>
    <dbReference type="NCBI Taxonomy" id="2527987"/>
    <lineage>
        <taxon>Bacteria</taxon>
        <taxon>Pseudomonadati</taxon>
        <taxon>Planctomycetota</taxon>
        <taxon>Planctomycetia</taxon>
        <taxon>Pirellulales</taxon>
        <taxon>Pirellulaceae</taxon>
        <taxon>Allorhodopirellula</taxon>
    </lineage>
</organism>
<dbReference type="Proteomes" id="UP000318053">
    <property type="component" value="Unassembled WGS sequence"/>
</dbReference>
<gene>
    <name evidence="1" type="ORF">CA85_18380</name>
</gene>
<keyword evidence="2" id="KW-1185">Reference proteome</keyword>
<dbReference type="PROSITE" id="PS51257">
    <property type="entry name" value="PROKAR_LIPOPROTEIN"/>
    <property type="match status" value="1"/>
</dbReference>
<dbReference type="EMBL" id="SJPK01000003">
    <property type="protein sequence ID" value="TWT73368.1"/>
    <property type="molecule type" value="Genomic_DNA"/>
</dbReference>
<protein>
    <submittedName>
        <fullName evidence="1">Uncharacterized protein</fullName>
    </submittedName>
</protein>
<proteinExistence type="predicted"/>
<dbReference type="AlphaFoldDB" id="A0A5C5YEF4"/>
<dbReference type="RefSeq" id="WP_246112611.1">
    <property type="nucleotide sequence ID" value="NZ_SJPK01000003.1"/>
</dbReference>
<reference evidence="1 2" key="1">
    <citation type="submission" date="2019-02" db="EMBL/GenBank/DDBJ databases">
        <title>Deep-cultivation of Planctomycetes and their phenomic and genomic characterization uncovers novel biology.</title>
        <authorList>
            <person name="Wiegand S."/>
            <person name="Jogler M."/>
            <person name="Boedeker C."/>
            <person name="Pinto D."/>
            <person name="Vollmers J."/>
            <person name="Rivas-Marin E."/>
            <person name="Kohn T."/>
            <person name="Peeters S.H."/>
            <person name="Heuer A."/>
            <person name="Rast P."/>
            <person name="Oberbeckmann S."/>
            <person name="Bunk B."/>
            <person name="Jeske O."/>
            <person name="Meyerdierks A."/>
            <person name="Storesund J.E."/>
            <person name="Kallscheuer N."/>
            <person name="Luecker S."/>
            <person name="Lage O.M."/>
            <person name="Pohl T."/>
            <person name="Merkel B.J."/>
            <person name="Hornburger P."/>
            <person name="Mueller R.-W."/>
            <person name="Bruemmer F."/>
            <person name="Labrenz M."/>
            <person name="Spormann A.M."/>
            <person name="Op Den Camp H."/>
            <person name="Overmann J."/>
            <person name="Amann R."/>
            <person name="Jetten M.S.M."/>
            <person name="Mascher T."/>
            <person name="Medema M.H."/>
            <person name="Devos D.P."/>
            <person name="Kaster A.-K."/>
            <person name="Ovreas L."/>
            <person name="Rohde M."/>
            <person name="Galperin M.Y."/>
            <person name="Jogler C."/>
        </authorList>
    </citation>
    <scope>NUCLEOTIDE SEQUENCE [LARGE SCALE GENOMIC DNA]</scope>
    <source>
        <strain evidence="1 2">CA85</strain>
    </source>
</reference>
<sequence>MRSTVFSLSVMFVAGCVASCLVGCQDDSEKLQRILAKRQVAVQEHSQQDHLGETVALLDQYVELNEQRARQQIAYHINQWMREHAGSSSSPADPASEMPAIAQSLAGFLSPEQLADAVQRPEFTADDVPLLRDANLYRHVVAWIDTPLRDDPIFADWLQGLRAKASESDGATTQDESADTDSLALTVKDIDQLQTAMRLFDWTVRNIALEPDQLAVPAQLPVPAMPPRMPFEGPGFRQTDYQTLWRGRGDWLQRCGVFTQLCLQAGIPTAVLATQSDETGERTPWSVGALIGEHIFLFEPRLGLPIPGPDQTGVATLAEARKDPTLMRRLNVAGYFDYPLSRTDISQNVALLNLRPETLSSRMRTLESGMTGEHRMRFWVDAEDWAKRFDAIPGIAGVRIWEVPTLAELYAHGLEAVADRDPGFAFWYRSRFAVLEPSGTQDSDLVRGRWRHLTGQFVDDESDGTEGARTHYLNQRAPEYEIDDLRINVQLQTQYGLRRELGMDPAEYDARLQQMQTFIRLGKRTATYWLALLQYDDGRYDTAHNWFTKRVLDDEQQSYWADAAVYNAARASEQEGNIAEAITALKTDQNVSDFGNRLRARLLDRLEPGETDSTDDSPSE</sequence>
<accession>A0A5C5YEF4</accession>
<evidence type="ECO:0000313" key="1">
    <source>
        <dbReference type="EMBL" id="TWT73368.1"/>
    </source>
</evidence>
<evidence type="ECO:0000313" key="2">
    <source>
        <dbReference type="Proteomes" id="UP000318053"/>
    </source>
</evidence>
<dbReference type="Gene3D" id="1.25.40.10">
    <property type="entry name" value="Tetratricopeptide repeat domain"/>
    <property type="match status" value="1"/>
</dbReference>
<comment type="caution">
    <text evidence="1">The sequence shown here is derived from an EMBL/GenBank/DDBJ whole genome shotgun (WGS) entry which is preliminary data.</text>
</comment>
<name>A0A5C5YEF4_9BACT</name>